<evidence type="ECO:0008006" key="3">
    <source>
        <dbReference type="Google" id="ProtNLM"/>
    </source>
</evidence>
<protein>
    <recommendedName>
        <fullName evidence="3">SIR2-like domain-containing protein</fullName>
    </recommendedName>
</protein>
<dbReference type="Proteomes" id="UP000672526">
    <property type="component" value="Unassembled WGS sequence"/>
</dbReference>
<dbReference type="Pfam" id="PF13289">
    <property type="entry name" value="SIR2_2"/>
    <property type="match status" value="1"/>
</dbReference>
<evidence type="ECO:0000313" key="1">
    <source>
        <dbReference type="EMBL" id="CAE6826735.1"/>
    </source>
</evidence>
<proteinExistence type="predicted"/>
<keyword evidence="2" id="KW-1185">Reference proteome</keyword>
<name>A0ABM8SQV3_9BURK</name>
<dbReference type="EMBL" id="CAJNBK010000033">
    <property type="protein sequence ID" value="CAE6826735.1"/>
    <property type="molecule type" value="Genomic_DNA"/>
</dbReference>
<evidence type="ECO:0000313" key="2">
    <source>
        <dbReference type="Proteomes" id="UP000672526"/>
    </source>
</evidence>
<accession>A0ABM8SQV3</accession>
<reference evidence="1 2" key="1">
    <citation type="submission" date="2021-02" db="EMBL/GenBank/DDBJ databases">
        <authorList>
            <person name="Vanwijnsberghe S."/>
        </authorList>
    </citation>
    <scope>NUCLEOTIDE SEQUENCE [LARGE SCALE GENOMIC DNA]</scope>
    <source>
        <strain evidence="1 2">LMG 31837</strain>
    </source>
</reference>
<gene>
    <name evidence="1" type="ORF">R69888_06375</name>
</gene>
<comment type="caution">
    <text evidence="1">The sequence shown here is derived from an EMBL/GenBank/DDBJ whole genome shotgun (WGS) entry which is preliminary data.</text>
</comment>
<organism evidence="1 2">
    <name type="scientific">Paraburkholderia haematera</name>
    <dbReference type="NCBI Taxonomy" id="2793077"/>
    <lineage>
        <taxon>Bacteria</taxon>
        <taxon>Pseudomonadati</taxon>
        <taxon>Pseudomonadota</taxon>
        <taxon>Betaproteobacteria</taxon>
        <taxon>Burkholderiales</taxon>
        <taxon>Burkholderiaceae</taxon>
        <taxon>Paraburkholderia</taxon>
    </lineage>
</organism>
<sequence>MPMDYKQYQDEVTADIAKVLADASCQPILFVGSGFTKRYAGGPNWEELLGLLAKGCPLIDKDFAYYKQAHGNDLKKIGSVFSDLYREWAWSAKGKTKFPDEYFSTAYGSDIFIKHTIAELLKALGPHKGSYGSADLDTEIAALKSISAHAVITTNYDEVIEPLFPDYERIIGQQILRKPYLAIGEIFKIHGCRSDPKSIVVNEADYQRFEDDHKYLSAKLLTYFVEHPLIFIGYRADDPNIKSILYDVDRMVRADFQLVPNIYILEWDKAITDASYPARDKVISVAADVNIRIKSISASSFEWVYKAFGQAGDLEKVNTKLLRSLMARSVELVRSSIPKRHVGIDFQTLEHAVDSGENFAKLFGVTSLSDPSQVNLSYRFLLTGVGAELGFTGWSKAQDLINVLKEQDGFDMKASDNRYHITVPSGKTTVVHRYSEAAVDLLKKVLNGDEYTLDKQILKVDEAAKAAAA</sequence>